<dbReference type="PROSITE" id="PS51257">
    <property type="entry name" value="PROKAR_LIPOPROTEIN"/>
    <property type="match status" value="1"/>
</dbReference>
<name>A0AAX2JA94_9FUSO</name>
<dbReference type="AlphaFoldDB" id="A0AAX2JA94"/>
<evidence type="ECO:0000256" key="1">
    <source>
        <dbReference type="SAM" id="Phobius"/>
    </source>
</evidence>
<dbReference type="RefSeq" id="WP_005977730.1">
    <property type="nucleotide sequence ID" value="NZ_CABKNW010000002.1"/>
</dbReference>
<reference evidence="2 3" key="1">
    <citation type="submission" date="2018-06" db="EMBL/GenBank/DDBJ databases">
        <authorList>
            <consortium name="Pathogen Informatics"/>
            <person name="Doyle S."/>
        </authorList>
    </citation>
    <scope>NUCLEOTIDE SEQUENCE [LARGE SCALE GENOMIC DNA]</scope>
    <source>
        <strain evidence="2 3">NCTC12112</strain>
    </source>
</reference>
<organism evidence="2 3">
    <name type="scientific">Fusobacterium ulcerans</name>
    <dbReference type="NCBI Taxonomy" id="861"/>
    <lineage>
        <taxon>Bacteria</taxon>
        <taxon>Fusobacteriati</taxon>
        <taxon>Fusobacteriota</taxon>
        <taxon>Fusobacteriia</taxon>
        <taxon>Fusobacteriales</taxon>
        <taxon>Fusobacteriaceae</taxon>
        <taxon>Fusobacterium</taxon>
    </lineage>
</organism>
<keyword evidence="1" id="KW-0812">Transmembrane</keyword>
<sequence>MLERIMKAVKSGNKKRGRNITIGTIVGMLLSCTVVMGVEIIGLEITKDNSDNIKFTALSGGEGSKISIGEDSNEYYNHNIFKDNVYTNNMRIEGGSSYYNTYGMKLSSLTDNFILINENVITGRNTGKEQNTIGENSIGINIENSNIEFAIKNNGIISSEKGRLVTTGIKIDANIKKTTIENEGIISAKTDSPSKSLAKGIENDGKNMEIVILE</sequence>
<proteinExistence type="predicted"/>
<evidence type="ECO:0000313" key="2">
    <source>
        <dbReference type="EMBL" id="SQJ02312.1"/>
    </source>
</evidence>
<protein>
    <recommendedName>
        <fullName evidence="4">ABC transporter permease</fullName>
    </recommendedName>
</protein>
<evidence type="ECO:0000313" key="3">
    <source>
        <dbReference type="Proteomes" id="UP000249008"/>
    </source>
</evidence>
<keyword evidence="1" id="KW-0472">Membrane</keyword>
<accession>A0AAX2JA94</accession>
<gene>
    <name evidence="2" type="ORF">NCTC12112_01267</name>
</gene>
<evidence type="ECO:0008006" key="4">
    <source>
        <dbReference type="Google" id="ProtNLM"/>
    </source>
</evidence>
<keyword evidence="1" id="KW-1133">Transmembrane helix</keyword>
<dbReference type="Proteomes" id="UP000249008">
    <property type="component" value="Chromosome 1"/>
</dbReference>
<dbReference type="GeneID" id="78456469"/>
<feature type="transmembrane region" description="Helical" evidence="1">
    <location>
        <begin position="20"/>
        <end position="43"/>
    </location>
</feature>
<dbReference type="EMBL" id="LS483487">
    <property type="protein sequence ID" value="SQJ02312.1"/>
    <property type="molecule type" value="Genomic_DNA"/>
</dbReference>